<sequence>MIKLISTDMDHSLLDNDSHLPPNIKEILDLCEEKGVFFVAASGRTMHSIETKFGELASRIIKISDNGSQLKIKDKLVDGSLISYEDAIKAIEVGLSLKETSVVVTAVDKVYINCVSDTHKGFLAEYYQNSIFLDDVSQYADQAIKITFLSIDNTLDNFNSVVSKELRGTITPTLSGKVWIDVIRNDVSKGNTLNRLLTDLNISPTEAAAFGDYDNDITMLEAVKYSYAVSNASQSVKEVASEVIGSNDDQAVAHKIIELLGQ</sequence>
<dbReference type="SUPFAM" id="SSF56784">
    <property type="entry name" value="HAD-like"/>
    <property type="match status" value="1"/>
</dbReference>
<evidence type="ECO:0000313" key="1">
    <source>
        <dbReference type="EMBL" id="AMC92439.1"/>
    </source>
</evidence>
<dbReference type="Gene3D" id="3.30.1240.10">
    <property type="match status" value="1"/>
</dbReference>
<dbReference type="InterPro" id="IPR036412">
    <property type="entry name" value="HAD-like_sf"/>
</dbReference>
<dbReference type="SFLD" id="SFLDS00003">
    <property type="entry name" value="Haloacid_Dehalogenase"/>
    <property type="match status" value="1"/>
</dbReference>
<proteinExistence type="predicted"/>
<dbReference type="Proteomes" id="UP000063781">
    <property type="component" value="Chromosome"/>
</dbReference>
<dbReference type="AlphaFoldDB" id="A0A120JTB9"/>
<dbReference type="PANTHER" id="PTHR10000">
    <property type="entry name" value="PHOSPHOSERINE PHOSPHATASE"/>
    <property type="match status" value="1"/>
</dbReference>
<dbReference type="GO" id="GO:0000287">
    <property type="term" value="F:magnesium ion binding"/>
    <property type="evidence" value="ECO:0007669"/>
    <property type="project" value="TreeGrafter"/>
</dbReference>
<accession>A0A120JTB9</accession>
<evidence type="ECO:0008006" key="3">
    <source>
        <dbReference type="Google" id="ProtNLM"/>
    </source>
</evidence>
<reference evidence="1 2" key="1">
    <citation type="submission" date="2015-10" db="EMBL/GenBank/DDBJ databases">
        <title>Erysipelothrix larvae sp. LV19 isolated from the larval gut of the rhinoceros beetle, Trypoxylus dichotomus.</title>
        <authorList>
            <person name="Lim S."/>
            <person name="Kim B.-C."/>
        </authorList>
    </citation>
    <scope>NUCLEOTIDE SEQUENCE [LARGE SCALE GENOMIC DNA]</scope>
    <source>
        <strain evidence="1 2">LV19</strain>
    </source>
</reference>
<name>A0A120JTB9_9FIRM</name>
<dbReference type="NCBIfam" id="TIGR01484">
    <property type="entry name" value="HAD-SF-IIB"/>
    <property type="match status" value="1"/>
</dbReference>
<organism evidence="1 2">
    <name type="scientific">Erysipelothrix larvae</name>
    <dbReference type="NCBI Taxonomy" id="1514105"/>
    <lineage>
        <taxon>Bacteria</taxon>
        <taxon>Bacillati</taxon>
        <taxon>Bacillota</taxon>
        <taxon>Erysipelotrichia</taxon>
        <taxon>Erysipelotrichales</taxon>
        <taxon>Erysipelotrichaceae</taxon>
        <taxon>Erysipelothrix</taxon>
    </lineage>
</organism>
<keyword evidence="2" id="KW-1185">Reference proteome</keyword>
<dbReference type="Gene3D" id="3.40.50.1000">
    <property type="entry name" value="HAD superfamily/HAD-like"/>
    <property type="match status" value="1"/>
</dbReference>
<dbReference type="KEGG" id="erl:AOC36_00050"/>
<dbReference type="Pfam" id="PF08282">
    <property type="entry name" value="Hydrolase_3"/>
    <property type="match status" value="1"/>
</dbReference>
<dbReference type="EMBL" id="CP013213">
    <property type="protein sequence ID" value="AMC92439.1"/>
    <property type="molecule type" value="Genomic_DNA"/>
</dbReference>
<dbReference type="OrthoDB" id="9814970at2"/>
<evidence type="ECO:0000313" key="2">
    <source>
        <dbReference type="Proteomes" id="UP000063781"/>
    </source>
</evidence>
<dbReference type="InterPro" id="IPR006379">
    <property type="entry name" value="HAD-SF_hydro_IIB"/>
</dbReference>
<dbReference type="SFLD" id="SFLDG01140">
    <property type="entry name" value="C2.B:_Phosphomannomutase_and_P"/>
    <property type="match status" value="1"/>
</dbReference>
<dbReference type="STRING" id="1514105.AOC36_00050"/>
<dbReference type="GO" id="GO:0016791">
    <property type="term" value="F:phosphatase activity"/>
    <property type="evidence" value="ECO:0007669"/>
    <property type="project" value="TreeGrafter"/>
</dbReference>
<dbReference type="InterPro" id="IPR023214">
    <property type="entry name" value="HAD_sf"/>
</dbReference>
<gene>
    <name evidence="1" type="ORF">AOC36_00050</name>
</gene>
<dbReference type="GO" id="GO:0005829">
    <property type="term" value="C:cytosol"/>
    <property type="evidence" value="ECO:0007669"/>
    <property type="project" value="TreeGrafter"/>
</dbReference>
<protein>
    <recommendedName>
        <fullName evidence="3">Hydrolase</fullName>
    </recommendedName>
</protein>
<dbReference type="RefSeq" id="WP_067629618.1">
    <property type="nucleotide sequence ID" value="NZ_CP013213.1"/>
</dbReference>
<dbReference type="PANTHER" id="PTHR10000:SF53">
    <property type="entry name" value="5-AMINO-6-(5-PHOSPHO-D-RIBITYLAMINO)URACIL PHOSPHATASE YBJI-RELATED"/>
    <property type="match status" value="1"/>
</dbReference>